<dbReference type="Proteomes" id="UP000028926">
    <property type="component" value="Chromosome"/>
</dbReference>
<dbReference type="EMBL" id="CP008941">
    <property type="protein sequence ID" value="AIK95610.1"/>
    <property type="molecule type" value="Genomic_DNA"/>
</dbReference>
<accession>A0A077AXZ0</accession>
<name>A0A077AXZ0_9PROT</name>
<dbReference type="HOGENOM" id="CLU_408090_0_0_5"/>
<keyword evidence="2" id="KW-1185">Reference proteome</keyword>
<reference evidence="1 2" key="1">
    <citation type="submission" date="2014-07" db="EMBL/GenBank/DDBJ databases">
        <title>Comparative genomic insights into amoeba endosymbionts belonging to the families of Holosporaceae and Candidatus Midichloriaceae within Rickettsiales.</title>
        <authorList>
            <person name="Wang Z."/>
            <person name="Wu M."/>
        </authorList>
    </citation>
    <scope>NUCLEOTIDE SEQUENCE [LARGE SCALE GENOMIC DNA]</scope>
    <source>
        <strain evidence="1">PRA3</strain>
    </source>
</reference>
<sequence length="673" mass="77405">MGSKKVFIFSSKSTFIATLILLYSSLSIYSMEKEEELVNSLKSISITAPSQTPMHIVSPEAVEIQKKLAFVASLCPKIARPLPQIDSQENFDIAKIYFELSTRYDAIFRGAALASGGQAQLFLDTSQQILIGLQSYITTLRSDACTAFRTKEDEEILRDSFYNVIYNMGENHIMSLTQLMAINQALEPNLKAAQSHTKAIKIIKEQLSESPKYRKKLQASLQHVQDMVPAIQAIFHPEMKRPPNLPSRKFSRRIEERKKATYYQKQLKAADVVPLDSYKESFDLYFQLSLQKMLKDELLYSTKKVSCEEYVTHLQDLTKKYFSLESEGWKFGEHLGVLQGEYEANKLEPEKLVNLYRFFKQRFALFCPNKDSLHMLEHIIFMLLHANNLEDALIRTEVLTVLLNETGKPLPKRFIAFRASVLALNGNSDEWRKIKEEKIQAKKTEEIDTRQRQLGYIKEKLEHNKKKQQELAKGEIASCQAAPKAARKSVMPATSVYFEPYLSAESPQPEAVIPRREKIKTRKVSLTYQSRDKEEIKHEPAINESTPKLEPTLKKYKLSQNALKTYRKIRRGERNFSRQNLYNLFEKLECEPSIKQGKGDHGKIPAPLNMTVRNREGLVAVIPEFSSRSFTKTPFPLTVPNWDEKWDGKVPHYMMKSIIEALNFIGATDDTVY</sequence>
<organism evidence="1 2">
    <name type="scientific">Candidatus Odyssella acanthamoebae</name>
    <dbReference type="NCBI Taxonomy" id="91604"/>
    <lineage>
        <taxon>Bacteria</taxon>
        <taxon>Pseudomonadati</taxon>
        <taxon>Pseudomonadota</taxon>
        <taxon>Alphaproteobacteria</taxon>
        <taxon>Holosporales</taxon>
        <taxon>Candidatus Paracaedibacteraceae</taxon>
        <taxon>Candidatus Odyssella</taxon>
    </lineage>
</organism>
<dbReference type="RefSeq" id="WP_038462846.1">
    <property type="nucleotide sequence ID" value="NZ_CP008941.1"/>
</dbReference>
<proteinExistence type="predicted"/>
<evidence type="ECO:0000313" key="2">
    <source>
        <dbReference type="Proteomes" id="UP000028926"/>
    </source>
</evidence>
<dbReference type="AlphaFoldDB" id="A0A077AXZ0"/>
<evidence type="ECO:0000313" key="1">
    <source>
        <dbReference type="EMBL" id="AIK95610.1"/>
    </source>
</evidence>
<gene>
    <name evidence="1" type="ORF">ID47_00815</name>
</gene>
<dbReference type="KEGG" id="paca:ID47_00815"/>
<protein>
    <submittedName>
        <fullName evidence="1">Uncharacterized protein</fullName>
    </submittedName>
</protein>